<dbReference type="InterPro" id="IPR050186">
    <property type="entry name" value="TPT_transporter"/>
</dbReference>
<keyword evidence="13" id="KW-1185">Reference proteome</keyword>
<gene>
    <name evidence="12" type="ORF">BAE44_0023645</name>
</gene>
<feature type="transmembrane region" description="Helical" evidence="10">
    <location>
        <begin position="393"/>
        <end position="411"/>
    </location>
</feature>
<feature type="domain" description="Sugar phosphate transporter" evidence="11">
    <location>
        <begin position="121"/>
        <end position="412"/>
    </location>
</feature>
<dbReference type="AlphaFoldDB" id="A0A1E5UR54"/>
<dbReference type="NCBIfam" id="TIGR00817">
    <property type="entry name" value="tpt"/>
    <property type="match status" value="1"/>
</dbReference>
<feature type="region of interest" description="Disordered" evidence="9">
    <location>
        <begin position="41"/>
        <end position="63"/>
    </location>
</feature>
<feature type="transmembrane region" description="Helical" evidence="10">
    <location>
        <begin position="151"/>
        <end position="172"/>
    </location>
</feature>
<dbReference type="InterPro" id="IPR004853">
    <property type="entry name" value="Sugar_P_trans_dom"/>
</dbReference>
<dbReference type="PANTHER" id="PTHR11132">
    <property type="entry name" value="SOLUTE CARRIER FAMILY 35"/>
    <property type="match status" value="1"/>
</dbReference>
<comment type="caution">
    <text evidence="12">The sequence shown here is derived from an EMBL/GenBank/DDBJ whole genome shotgun (WGS) entry which is preliminary data.</text>
</comment>
<dbReference type="SUPFAM" id="SSF103481">
    <property type="entry name" value="Multidrug resistance efflux transporter EmrE"/>
    <property type="match status" value="2"/>
</dbReference>
<evidence type="ECO:0000313" key="13">
    <source>
        <dbReference type="Proteomes" id="UP000095767"/>
    </source>
</evidence>
<dbReference type="GO" id="GO:0015605">
    <property type="term" value="F:organophosphate ester transmembrane transporter activity"/>
    <property type="evidence" value="ECO:0007669"/>
    <property type="project" value="UniProtKB-ARBA"/>
</dbReference>
<protein>
    <submittedName>
        <fullName evidence="12">Phosphoenolpyruvate/phosphate translocator 3, chloroplastic</fullName>
    </submittedName>
</protein>
<feature type="transmembrane region" description="Helical" evidence="10">
    <location>
        <begin position="116"/>
        <end position="139"/>
    </location>
</feature>
<dbReference type="GO" id="GO:0031969">
    <property type="term" value="C:chloroplast membrane"/>
    <property type="evidence" value="ECO:0007669"/>
    <property type="project" value="UniProtKB-SubCell"/>
</dbReference>
<evidence type="ECO:0000259" key="11">
    <source>
        <dbReference type="Pfam" id="PF03151"/>
    </source>
</evidence>
<comment type="subcellular location">
    <subcellularLocation>
        <location evidence="1">Plastid</location>
        <location evidence="1">Chloroplast membrane</location>
        <topology evidence="1">Multi-pass membrane protein</topology>
    </subcellularLocation>
</comment>
<sequence>MMQGAAAAATTSVSGASWTRATRGRASALASRHVGLAAASSSSSSFGPRGAHAAAPPPSPLLRVRGGCRLRPLSLLSDKGRNGDVAKAAAAAAAASVPADDASAAARGEDAGAGGIAATVQLGAMIVAWYLLNIYFNIYNKQVLGVLPLPLPYTITAFQLAFGSLLIFLMWATRLHPAPRLSAAQLGKIAPLALGHMLGTVFTNMSLGKVAVSFTHTIKASEPFFTVVLSALFLGEVPSLPVLGSLVPIVGGVALASFTEVSFNWTGFWSAMASNLTNQSRNVLSKKLLAGDKDVMDDINLFSVITILSFLLSCPLMFLAEGVKFTPGYLQSTGLNLQELCVRAVLAGFCFHGYQKLSYLILSRVSPVTHSVANCVKRVVVIVSSVLFFSTPISPVNTLGTGAALGGVFLYSRLTRSKKPKNKEG</sequence>
<name>A0A1E5UR54_9POAL</name>
<proteinExistence type="predicted"/>
<evidence type="ECO:0000256" key="3">
    <source>
        <dbReference type="ARBA" id="ARBA00022528"/>
    </source>
</evidence>
<keyword evidence="6" id="KW-0809">Transit peptide</keyword>
<feature type="transmembrane region" description="Helical" evidence="10">
    <location>
        <begin position="224"/>
        <end position="250"/>
    </location>
</feature>
<evidence type="ECO:0000256" key="4">
    <source>
        <dbReference type="ARBA" id="ARBA00022640"/>
    </source>
</evidence>
<feature type="transmembrane region" description="Helical" evidence="10">
    <location>
        <begin position="299"/>
        <end position="320"/>
    </location>
</feature>
<keyword evidence="5 10" id="KW-0812">Transmembrane</keyword>
<keyword evidence="7 10" id="KW-1133">Transmembrane helix</keyword>
<evidence type="ECO:0000256" key="8">
    <source>
        <dbReference type="ARBA" id="ARBA00023136"/>
    </source>
</evidence>
<dbReference type="OrthoDB" id="6418713at2759"/>
<dbReference type="Proteomes" id="UP000095767">
    <property type="component" value="Unassembled WGS sequence"/>
</dbReference>
<organism evidence="12 13">
    <name type="scientific">Dichanthelium oligosanthes</name>
    <dbReference type="NCBI Taxonomy" id="888268"/>
    <lineage>
        <taxon>Eukaryota</taxon>
        <taxon>Viridiplantae</taxon>
        <taxon>Streptophyta</taxon>
        <taxon>Embryophyta</taxon>
        <taxon>Tracheophyta</taxon>
        <taxon>Spermatophyta</taxon>
        <taxon>Magnoliopsida</taxon>
        <taxon>Liliopsida</taxon>
        <taxon>Poales</taxon>
        <taxon>Poaceae</taxon>
        <taxon>PACMAD clade</taxon>
        <taxon>Panicoideae</taxon>
        <taxon>Panicodae</taxon>
        <taxon>Paniceae</taxon>
        <taxon>Dichantheliinae</taxon>
        <taxon>Dichanthelium</taxon>
    </lineage>
</organism>
<evidence type="ECO:0000256" key="10">
    <source>
        <dbReference type="SAM" id="Phobius"/>
    </source>
</evidence>
<dbReference type="Pfam" id="PF03151">
    <property type="entry name" value="TPT"/>
    <property type="match status" value="1"/>
</dbReference>
<feature type="transmembrane region" description="Helical" evidence="10">
    <location>
        <begin position="192"/>
        <end position="212"/>
    </location>
</feature>
<evidence type="ECO:0000256" key="1">
    <source>
        <dbReference type="ARBA" id="ARBA00004508"/>
    </source>
</evidence>
<evidence type="ECO:0000256" key="5">
    <source>
        <dbReference type="ARBA" id="ARBA00022692"/>
    </source>
</evidence>
<dbReference type="GO" id="GO:0046943">
    <property type="term" value="F:carboxylic acid transmembrane transporter activity"/>
    <property type="evidence" value="ECO:0007669"/>
    <property type="project" value="UniProtKB-ARBA"/>
</dbReference>
<dbReference type="GO" id="GO:0015718">
    <property type="term" value="P:monocarboxylic acid transport"/>
    <property type="evidence" value="ECO:0007669"/>
    <property type="project" value="UniProtKB-ARBA"/>
</dbReference>
<keyword evidence="4" id="KW-0934">Plastid</keyword>
<evidence type="ECO:0000256" key="2">
    <source>
        <dbReference type="ARBA" id="ARBA00022448"/>
    </source>
</evidence>
<keyword evidence="3" id="KW-0150">Chloroplast</keyword>
<dbReference type="InterPro" id="IPR004696">
    <property type="entry name" value="Tpt_PEP_transl"/>
</dbReference>
<accession>A0A1E5UR54</accession>
<evidence type="ECO:0000256" key="7">
    <source>
        <dbReference type="ARBA" id="ARBA00022989"/>
    </source>
</evidence>
<keyword evidence="2" id="KW-0813">Transport</keyword>
<dbReference type="InterPro" id="IPR037185">
    <property type="entry name" value="EmrE-like"/>
</dbReference>
<reference evidence="12 13" key="1">
    <citation type="submission" date="2016-09" db="EMBL/GenBank/DDBJ databases">
        <title>The draft genome of Dichanthelium oligosanthes: A C3 panicoid grass species.</title>
        <authorList>
            <person name="Studer A.J."/>
            <person name="Schnable J.C."/>
            <person name="Brutnell T.P."/>
        </authorList>
    </citation>
    <scope>NUCLEOTIDE SEQUENCE [LARGE SCALE GENOMIC DNA]</scope>
    <source>
        <strain evidence="13">cv. Kellogg 1175</strain>
        <tissue evidence="12">Leaf</tissue>
    </source>
</reference>
<keyword evidence="12" id="KW-0670">Pyruvate</keyword>
<dbReference type="EMBL" id="LWDX02067216">
    <property type="protein sequence ID" value="OEL15334.1"/>
    <property type="molecule type" value="Genomic_DNA"/>
</dbReference>
<keyword evidence="8 10" id="KW-0472">Membrane</keyword>
<evidence type="ECO:0000256" key="9">
    <source>
        <dbReference type="SAM" id="MobiDB-lite"/>
    </source>
</evidence>
<evidence type="ECO:0000256" key="6">
    <source>
        <dbReference type="ARBA" id="ARBA00022946"/>
    </source>
</evidence>
<evidence type="ECO:0000313" key="12">
    <source>
        <dbReference type="EMBL" id="OEL15334.1"/>
    </source>
</evidence>